<keyword evidence="9" id="KW-0812">Transmembrane</keyword>
<evidence type="ECO:0000256" key="2">
    <source>
        <dbReference type="ARBA" id="ARBA00012438"/>
    </source>
</evidence>
<dbReference type="SUPFAM" id="SSF55874">
    <property type="entry name" value="ATPase domain of HSP90 chaperone/DNA topoisomerase II/histidine kinase"/>
    <property type="match status" value="1"/>
</dbReference>
<comment type="catalytic activity">
    <reaction evidence="1">
        <text>ATP + protein L-histidine = ADP + protein N-phospho-L-histidine.</text>
        <dbReference type="EC" id="2.7.13.3"/>
    </reaction>
</comment>
<feature type="transmembrane region" description="Helical" evidence="9">
    <location>
        <begin position="206"/>
        <end position="225"/>
    </location>
</feature>
<dbReference type="InterPro" id="IPR036097">
    <property type="entry name" value="HisK_dim/P_sf"/>
</dbReference>
<feature type="domain" description="Response regulatory" evidence="11">
    <location>
        <begin position="1044"/>
        <end position="1161"/>
    </location>
</feature>
<evidence type="ECO:0000256" key="6">
    <source>
        <dbReference type="ARBA" id="ARBA00023012"/>
    </source>
</evidence>
<sequence>MTSDYSLYLSGRIVIILFARLPDMKNTLKLRLFIGFALALICVTAGGIFSYVTFNHQRTEGKWVEHSYEVITTAQRLNRYIYEIESAGAAYRSTRVNKFLQPYFQTSPKVLPLAGDLRKLVADNAPQYRKAGRLENSVISLLNYWEGLRRDTVNMFGNPMKVTQEERQHLDTVHNQITEIISDERFLLISRTASNEASVGRAMTMLIVNTIFILLIAAALMIVSFRELSSRMKIQQELRRRLKDVENLNQQTGEKNWLLTGVAHINDSLSGEMETRVMVTRCLEVMVKYLKVPAGAFYRFDKDETMLRLCAGIALPAKVKKEYVLGEGVTGHAATKREISTIERVPATYWNIETSGGSAQPGAIICLPLWHNEELMGVMELVTFGDIYPGTLDLLKTTSHAIAVAINGAEARASVLQLLERVQEQKEILETQQEELRQSNEELTRQSEILQASEEELRVQEEELRQINDEMTVQNKALEIARQQLSLKAEELEQSSRYKSEFLANMSHELRTPLNSVLILARLLEENKDRNLSSKQVDYAGIIHKSGSDLLKLINDILDLSKIEAGKVEMQIEPVSVSAMVSDLEQLFRVVADEKSIHFSTEIAAGVPATVQTDRQRLEQVIKNLLSNAFKFTPKNGNIQLRLTAAADGVYIAVSDNGTGIPVEKQQLIFEAFRQADGSTSRKYGGTGLGLSISKELMKRLGGEIRLESKEGQGSTFTVVLRMDGLAQVQQAAEKPVIPAPPPVKEVPVPIPVTVMPPPVTEAPQVEDDRDKLSKQDKLVLIIEDDISFATILRDFAREKGYKTIVALNGNDGLFFARKYLPAAILLDMTLPLIDGNSILKILKSNEDLQHILIHVISAGEISLQVRDKVEGYTQKPLQVTDMESVFTGISDRLQARFKKVLVVSDGVLLHHPSLQSMSDERHLQTQYYRVSDLEAAGRELAQKSYDAVILDAGTNITEGLSKLHKLRQATYKGMPIIVYLDHDISEADELQLKKEAAAIVRNSTFSTDRLMDELELFLYKLQETTPQLKAELLASENTLSGQKILLADDDMRNVFSLSALLGEQGIDVITAADGKEALERLEEHNDIRLVLMDIMMPEMDGYEAMRRIRAIGRYKSLPVIALTAKAMAGDREKCIAAGASDYIAKPIDSSKLLSLMRVWMV</sequence>
<evidence type="ECO:0000256" key="8">
    <source>
        <dbReference type="SAM" id="Coils"/>
    </source>
</evidence>
<name>A0A979GQ67_CHIPD</name>
<keyword evidence="9" id="KW-1133">Transmembrane helix</keyword>
<dbReference type="InterPro" id="IPR001789">
    <property type="entry name" value="Sig_transdc_resp-reg_receiver"/>
</dbReference>
<keyword evidence="8" id="KW-0175">Coiled coil</keyword>
<evidence type="ECO:0000256" key="5">
    <source>
        <dbReference type="ARBA" id="ARBA00022777"/>
    </source>
</evidence>
<reference evidence="12 13" key="2">
    <citation type="journal article" date="2010" name="Stand. Genomic Sci.">
        <title>Complete genome sequence of Chitinophaga pinensis type strain (UQM 2034).</title>
        <authorList>
            <person name="Glavina Del Rio T."/>
            <person name="Abt B."/>
            <person name="Spring S."/>
            <person name="Lapidus A."/>
            <person name="Nolan M."/>
            <person name="Tice H."/>
            <person name="Copeland A."/>
            <person name="Cheng J.F."/>
            <person name="Chen F."/>
            <person name="Bruce D."/>
            <person name="Goodwin L."/>
            <person name="Pitluck S."/>
            <person name="Ivanova N."/>
            <person name="Mavromatis K."/>
            <person name="Mikhailova N."/>
            <person name="Pati A."/>
            <person name="Chen A."/>
            <person name="Palaniappan K."/>
            <person name="Land M."/>
            <person name="Hauser L."/>
            <person name="Chang Y.J."/>
            <person name="Jeffries C.D."/>
            <person name="Chain P."/>
            <person name="Saunders E."/>
            <person name="Detter J.C."/>
            <person name="Brettin T."/>
            <person name="Rohde M."/>
            <person name="Goker M."/>
            <person name="Bristow J."/>
            <person name="Eisen J.A."/>
            <person name="Markowitz V."/>
            <person name="Hugenholtz P."/>
            <person name="Kyrpides N.C."/>
            <person name="Klenk H.P."/>
            <person name="Lucas S."/>
        </authorList>
    </citation>
    <scope>NUCLEOTIDE SEQUENCE [LARGE SCALE GENOMIC DNA]</scope>
    <source>
        <strain evidence="13">ATCC 43595 / DSM 2588 / LMG 13176 / NBRC 15968 / NCIMB 11800 / UQM 2034</strain>
    </source>
</reference>
<gene>
    <name evidence="12" type="ordered locus">Cpin_2257</name>
</gene>
<dbReference type="OrthoDB" id="9811889at2"/>
<dbReference type="SMART" id="SM00065">
    <property type="entry name" value="GAF"/>
    <property type="match status" value="1"/>
</dbReference>
<dbReference type="Gene3D" id="3.40.50.2300">
    <property type="match status" value="3"/>
</dbReference>
<feature type="transmembrane region" description="Helical" evidence="9">
    <location>
        <begin position="32"/>
        <end position="54"/>
    </location>
</feature>
<evidence type="ECO:0000259" key="11">
    <source>
        <dbReference type="PROSITE" id="PS50110"/>
    </source>
</evidence>
<dbReference type="InterPro" id="IPR003661">
    <property type="entry name" value="HisK_dim/P_dom"/>
</dbReference>
<dbReference type="PANTHER" id="PTHR45339:SF1">
    <property type="entry name" value="HYBRID SIGNAL TRANSDUCTION HISTIDINE KINASE J"/>
    <property type="match status" value="1"/>
</dbReference>
<feature type="modified residue" description="4-aspartylphosphate" evidence="7">
    <location>
        <position position="1094"/>
    </location>
</feature>
<dbReference type="AlphaFoldDB" id="A0A979GQ67"/>
<feature type="domain" description="Histidine kinase" evidence="10">
    <location>
        <begin position="505"/>
        <end position="725"/>
    </location>
</feature>
<dbReference type="InterPro" id="IPR005467">
    <property type="entry name" value="His_kinase_dom"/>
</dbReference>
<keyword evidence="6" id="KW-0902">Two-component regulatory system</keyword>
<dbReference type="SUPFAM" id="SSF55781">
    <property type="entry name" value="GAF domain-like"/>
    <property type="match status" value="1"/>
</dbReference>
<dbReference type="Pfam" id="PF05227">
    <property type="entry name" value="CHASE3"/>
    <property type="match status" value="1"/>
</dbReference>
<dbReference type="EC" id="2.7.13.3" evidence="2"/>
<dbReference type="Gene3D" id="3.30.565.10">
    <property type="entry name" value="Histidine kinase-like ATPase, C-terminal domain"/>
    <property type="match status" value="1"/>
</dbReference>
<dbReference type="PRINTS" id="PR00344">
    <property type="entry name" value="BCTRLSENSOR"/>
</dbReference>
<organism evidence="12 13">
    <name type="scientific">Chitinophaga pinensis (strain ATCC 43595 / DSM 2588 / LMG 13176 / NBRC 15968 / NCIMB 11800 / UQM 2034)</name>
    <dbReference type="NCBI Taxonomy" id="485918"/>
    <lineage>
        <taxon>Bacteria</taxon>
        <taxon>Pseudomonadati</taxon>
        <taxon>Bacteroidota</taxon>
        <taxon>Chitinophagia</taxon>
        <taxon>Chitinophagales</taxon>
        <taxon>Chitinophagaceae</taxon>
        <taxon>Chitinophaga</taxon>
    </lineage>
</organism>
<feature type="modified residue" description="4-aspartylphosphate" evidence="7">
    <location>
        <position position="828"/>
    </location>
</feature>
<dbReference type="KEGG" id="cpi:Cpin_2257"/>
<dbReference type="SMART" id="SM00388">
    <property type="entry name" value="HisKA"/>
    <property type="match status" value="1"/>
</dbReference>
<dbReference type="Pfam" id="PF00072">
    <property type="entry name" value="Response_reg"/>
    <property type="match status" value="2"/>
</dbReference>
<evidence type="ECO:0000256" key="7">
    <source>
        <dbReference type="PROSITE-ProRule" id="PRU00169"/>
    </source>
</evidence>
<keyword evidence="4" id="KW-0808">Transferase</keyword>
<dbReference type="PROSITE" id="PS50110">
    <property type="entry name" value="RESPONSE_REGULATORY"/>
    <property type="match status" value="2"/>
</dbReference>
<dbReference type="SMART" id="SM00387">
    <property type="entry name" value="HATPase_c"/>
    <property type="match status" value="1"/>
</dbReference>
<dbReference type="FunFam" id="3.30.565.10:FF:000010">
    <property type="entry name" value="Sensor histidine kinase RcsC"/>
    <property type="match status" value="1"/>
</dbReference>
<dbReference type="InterPro" id="IPR029016">
    <property type="entry name" value="GAF-like_dom_sf"/>
</dbReference>
<feature type="coiled-coil region" evidence="8">
    <location>
        <begin position="412"/>
        <end position="495"/>
    </location>
</feature>
<evidence type="ECO:0000259" key="10">
    <source>
        <dbReference type="PROSITE" id="PS50109"/>
    </source>
</evidence>
<dbReference type="InterPro" id="IPR011006">
    <property type="entry name" value="CheY-like_superfamily"/>
</dbReference>
<dbReference type="CDD" id="cd16922">
    <property type="entry name" value="HATPase_EvgS-ArcB-TorS-like"/>
    <property type="match status" value="1"/>
</dbReference>
<dbReference type="Pfam" id="PF00512">
    <property type="entry name" value="HisKA"/>
    <property type="match status" value="1"/>
</dbReference>
<dbReference type="PANTHER" id="PTHR45339">
    <property type="entry name" value="HYBRID SIGNAL TRANSDUCTION HISTIDINE KINASE J"/>
    <property type="match status" value="1"/>
</dbReference>
<dbReference type="Pfam" id="PF13185">
    <property type="entry name" value="GAF_2"/>
    <property type="match status" value="1"/>
</dbReference>
<keyword evidence="3 7" id="KW-0597">Phosphoprotein</keyword>
<dbReference type="SUPFAM" id="SSF47384">
    <property type="entry name" value="Homodimeric domain of signal transducing histidine kinase"/>
    <property type="match status" value="1"/>
</dbReference>
<dbReference type="Gene3D" id="3.30.450.40">
    <property type="match status" value="1"/>
</dbReference>
<dbReference type="Proteomes" id="UP000002215">
    <property type="component" value="Chromosome"/>
</dbReference>
<evidence type="ECO:0000256" key="4">
    <source>
        <dbReference type="ARBA" id="ARBA00022679"/>
    </source>
</evidence>
<keyword evidence="9" id="KW-0472">Membrane</keyword>
<dbReference type="CDD" id="cd17546">
    <property type="entry name" value="REC_hyHK_CKI1_RcsC-like"/>
    <property type="match status" value="1"/>
</dbReference>
<proteinExistence type="predicted"/>
<dbReference type="InterPro" id="IPR003018">
    <property type="entry name" value="GAF"/>
</dbReference>
<reference evidence="13" key="1">
    <citation type="submission" date="2009-08" db="EMBL/GenBank/DDBJ databases">
        <title>The complete genome of Chitinophaga pinensis DSM 2588.</title>
        <authorList>
            <consortium name="US DOE Joint Genome Institute (JGI-PGF)"/>
            <person name="Lucas S."/>
            <person name="Copeland A."/>
            <person name="Lapidus A."/>
            <person name="Glavina del Rio T."/>
            <person name="Dalin E."/>
            <person name="Tice H."/>
            <person name="Bruce D."/>
            <person name="Goodwin L."/>
            <person name="Pitluck S."/>
            <person name="Kyrpides N."/>
            <person name="Mavromatis K."/>
            <person name="Ivanova N."/>
            <person name="Mikhailova N."/>
            <person name="Sims D."/>
            <person name="Meinche L."/>
            <person name="Brettin T."/>
            <person name="Detter J.C."/>
            <person name="Han C."/>
            <person name="Larimer F."/>
            <person name="Land M."/>
            <person name="Hauser L."/>
            <person name="Markowitz V."/>
            <person name="Cheng J.-F."/>
            <person name="Hugenholtz P."/>
            <person name="Woyke T."/>
            <person name="Wu D."/>
            <person name="Spring S."/>
            <person name="Klenk H.-P."/>
            <person name="Eisen J.A."/>
        </authorList>
    </citation>
    <scope>NUCLEOTIDE SEQUENCE [LARGE SCALE GENOMIC DNA]</scope>
    <source>
        <strain evidence="13">ATCC 43595 / DSM 2588 / LMG 13176 / NBRC 15968 / NCIMB 11800 / UQM 2034</strain>
    </source>
</reference>
<dbReference type="SMART" id="SM00448">
    <property type="entry name" value="REC"/>
    <property type="match status" value="2"/>
</dbReference>
<evidence type="ECO:0000256" key="3">
    <source>
        <dbReference type="ARBA" id="ARBA00022553"/>
    </source>
</evidence>
<evidence type="ECO:0000313" key="13">
    <source>
        <dbReference type="Proteomes" id="UP000002215"/>
    </source>
</evidence>
<dbReference type="GO" id="GO:0000155">
    <property type="term" value="F:phosphorelay sensor kinase activity"/>
    <property type="evidence" value="ECO:0007669"/>
    <property type="project" value="InterPro"/>
</dbReference>
<evidence type="ECO:0000256" key="9">
    <source>
        <dbReference type="SAM" id="Phobius"/>
    </source>
</evidence>
<keyword evidence="5 12" id="KW-0418">Kinase</keyword>
<dbReference type="InterPro" id="IPR003594">
    <property type="entry name" value="HATPase_dom"/>
</dbReference>
<accession>A0A979GQ67</accession>
<dbReference type="CDD" id="cd00082">
    <property type="entry name" value="HisKA"/>
    <property type="match status" value="1"/>
</dbReference>
<dbReference type="PROSITE" id="PS50109">
    <property type="entry name" value="HIS_KIN"/>
    <property type="match status" value="1"/>
</dbReference>
<dbReference type="InterPro" id="IPR036890">
    <property type="entry name" value="HATPase_C_sf"/>
</dbReference>
<feature type="domain" description="Response regulatory" evidence="11">
    <location>
        <begin position="779"/>
        <end position="891"/>
    </location>
</feature>
<dbReference type="EMBL" id="CP001699">
    <property type="protein sequence ID" value="ACU59748.1"/>
    <property type="molecule type" value="Genomic_DNA"/>
</dbReference>
<evidence type="ECO:0000313" key="12">
    <source>
        <dbReference type="EMBL" id="ACU59748.1"/>
    </source>
</evidence>
<evidence type="ECO:0000256" key="1">
    <source>
        <dbReference type="ARBA" id="ARBA00000085"/>
    </source>
</evidence>
<dbReference type="InterPro" id="IPR004358">
    <property type="entry name" value="Sig_transdc_His_kin-like_C"/>
</dbReference>
<dbReference type="Pfam" id="PF02518">
    <property type="entry name" value="HATPase_c"/>
    <property type="match status" value="1"/>
</dbReference>
<dbReference type="SUPFAM" id="SSF52172">
    <property type="entry name" value="CheY-like"/>
    <property type="match status" value="3"/>
</dbReference>
<dbReference type="Gene3D" id="1.10.287.130">
    <property type="match status" value="1"/>
</dbReference>
<dbReference type="InterPro" id="IPR007891">
    <property type="entry name" value="CHASE3"/>
</dbReference>
<protein>
    <recommendedName>
        <fullName evidence="2">histidine kinase</fullName>
        <ecNumber evidence="2">2.7.13.3</ecNumber>
    </recommendedName>
</protein>